<dbReference type="RefSeq" id="WP_069189878.1">
    <property type="nucleotide sequence ID" value="NZ_FLYE01000046.1"/>
</dbReference>
<feature type="region of interest" description="Disordered" evidence="2">
    <location>
        <begin position="108"/>
        <end position="143"/>
    </location>
</feature>
<sequence>MDMMERVNDLIFICERMIEILSAENDALRSHGGNKVQDRLDEKTQLSLFYERHMKSLQRKPDAFKGIDEDTRKNLRELGEEMQELLDENGRLLKIAMDTNRKFMRRVAEAAQEHTPHSGTYANNARVGSQAPHSASVSLNQEL</sequence>
<feature type="coiled-coil region" evidence="1">
    <location>
        <begin position="68"/>
        <end position="95"/>
    </location>
</feature>
<keyword evidence="1" id="KW-0175">Coiled coil</keyword>
<accession>A0A1C3RKU1</accession>
<dbReference type="EMBL" id="FLYE01000046">
    <property type="protein sequence ID" value="SCA57875.1"/>
    <property type="molecule type" value="Genomic_DNA"/>
</dbReference>
<proteinExistence type="predicted"/>
<dbReference type="STRING" id="1867952.MTBPR1_70147"/>
<evidence type="ECO:0008006" key="5">
    <source>
        <dbReference type="Google" id="ProtNLM"/>
    </source>
</evidence>
<dbReference type="OrthoDB" id="8448386at2"/>
<dbReference type="Proteomes" id="UP000231658">
    <property type="component" value="Unassembled WGS sequence"/>
</dbReference>
<evidence type="ECO:0000256" key="1">
    <source>
        <dbReference type="SAM" id="Coils"/>
    </source>
</evidence>
<dbReference type="AlphaFoldDB" id="A0A1C3RKU1"/>
<evidence type="ECO:0000313" key="4">
    <source>
        <dbReference type="Proteomes" id="UP000231658"/>
    </source>
</evidence>
<evidence type="ECO:0000256" key="2">
    <source>
        <dbReference type="SAM" id="MobiDB-lite"/>
    </source>
</evidence>
<organism evidence="3 4">
    <name type="scientific">Candidatus Terasakiella magnetica</name>
    <dbReference type="NCBI Taxonomy" id="1867952"/>
    <lineage>
        <taxon>Bacteria</taxon>
        <taxon>Pseudomonadati</taxon>
        <taxon>Pseudomonadota</taxon>
        <taxon>Alphaproteobacteria</taxon>
        <taxon>Rhodospirillales</taxon>
        <taxon>Terasakiellaceae</taxon>
        <taxon>Terasakiella</taxon>
    </lineage>
</organism>
<gene>
    <name evidence="3" type="ORF">MTBPR1_70147</name>
</gene>
<name>A0A1C3RKU1_9PROT</name>
<reference evidence="3 4" key="1">
    <citation type="submission" date="2016-07" db="EMBL/GenBank/DDBJ databases">
        <authorList>
            <person name="Lefevre C.T."/>
        </authorList>
    </citation>
    <scope>NUCLEOTIDE SEQUENCE [LARGE SCALE GENOMIC DNA]</scope>
    <source>
        <strain evidence="3">PR1</strain>
    </source>
</reference>
<evidence type="ECO:0000313" key="3">
    <source>
        <dbReference type="EMBL" id="SCA57875.1"/>
    </source>
</evidence>
<feature type="compositionally biased region" description="Polar residues" evidence="2">
    <location>
        <begin position="117"/>
        <end position="143"/>
    </location>
</feature>
<keyword evidence="4" id="KW-1185">Reference proteome</keyword>
<protein>
    <recommendedName>
        <fullName evidence="5">Flagellar protein FlgN</fullName>
    </recommendedName>
</protein>